<name>A0A834F1V8_ORYME</name>
<dbReference type="AlphaFoldDB" id="A0A834F1V8"/>
<reference evidence="1" key="1">
    <citation type="journal article" name="BMC Genomics">
        <title>Long-read sequencing and de novo genome assembly of marine medaka (Oryzias melastigma).</title>
        <authorList>
            <person name="Liang P."/>
            <person name="Saqib H.S.A."/>
            <person name="Ni X."/>
            <person name="Shen Y."/>
        </authorList>
    </citation>
    <scope>NUCLEOTIDE SEQUENCE</scope>
    <source>
        <strain evidence="1">Bigg-433</strain>
    </source>
</reference>
<dbReference type="Proteomes" id="UP000646548">
    <property type="component" value="Unassembled WGS sequence"/>
</dbReference>
<organism evidence="1 2">
    <name type="scientific">Oryzias melastigma</name>
    <name type="common">Marine medaka</name>
    <dbReference type="NCBI Taxonomy" id="30732"/>
    <lineage>
        <taxon>Eukaryota</taxon>
        <taxon>Metazoa</taxon>
        <taxon>Chordata</taxon>
        <taxon>Craniata</taxon>
        <taxon>Vertebrata</taxon>
        <taxon>Euteleostomi</taxon>
        <taxon>Actinopterygii</taxon>
        <taxon>Neopterygii</taxon>
        <taxon>Teleostei</taxon>
        <taxon>Neoteleostei</taxon>
        <taxon>Acanthomorphata</taxon>
        <taxon>Ovalentaria</taxon>
        <taxon>Atherinomorphae</taxon>
        <taxon>Beloniformes</taxon>
        <taxon>Adrianichthyidae</taxon>
        <taxon>Oryziinae</taxon>
        <taxon>Oryzias</taxon>
    </lineage>
</organism>
<evidence type="ECO:0000313" key="2">
    <source>
        <dbReference type="Proteomes" id="UP000646548"/>
    </source>
</evidence>
<protein>
    <submittedName>
        <fullName evidence="1">Uncharacterized protein</fullName>
    </submittedName>
</protein>
<comment type="caution">
    <text evidence="1">The sequence shown here is derived from an EMBL/GenBank/DDBJ whole genome shotgun (WGS) entry which is preliminary data.</text>
</comment>
<sequence>MNESNRKRQIWKACDPGLGVVWRAVMAGERLQRDQLAKDVDPQAKLTKPTCSGLPVRRSCEYFLRVTWTRAHNRQRSRAAERLRALLRPARPTSSPCQGPQLPVKEHCTFSPVQNLLSTFGTENDPRLALRKIAQSQAETQAGIPTHPMCDAFLTQFPIERSRTPSAVTIFTNLQNCTTIRRGDTKSGQSICLKLGSSNPVGAGRRNRQKPNLQRSFHHITQCV</sequence>
<gene>
    <name evidence="1" type="ORF">FQA47_010671</name>
</gene>
<evidence type="ECO:0000313" key="1">
    <source>
        <dbReference type="EMBL" id="KAF6718034.1"/>
    </source>
</evidence>
<dbReference type="EMBL" id="WKFB01000780">
    <property type="protein sequence ID" value="KAF6718034.1"/>
    <property type="molecule type" value="Genomic_DNA"/>
</dbReference>
<accession>A0A834F1V8</accession>
<proteinExistence type="predicted"/>